<accession>A0AAV2AHV0</accession>
<sequence length="101" mass="11529">MAASIEDADARSKDSKTTAIRGHRSSSSSYWMKAVLNPCFDSSICKRPKRRAAINDRWECEVTLEGTLKRASRWSHRMNINEGRSTRGKGRRWPKKTVMAT</sequence>
<comment type="caution">
    <text evidence="2">The sequence shown here is derived from an EMBL/GenBank/DDBJ whole genome shotgun (WGS) entry which is preliminary data.</text>
</comment>
<dbReference type="Proteomes" id="UP001497382">
    <property type="component" value="Unassembled WGS sequence"/>
</dbReference>
<dbReference type="AlphaFoldDB" id="A0AAV2AHV0"/>
<evidence type="ECO:0000256" key="1">
    <source>
        <dbReference type="SAM" id="MobiDB-lite"/>
    </source>
</evidence>
<feature type="region of interest" description="Disordered" evidence="1">
    <location>
        <begin position="1"/>
        <end position="27"/>
    </location>
</feature>
<evidence type="ECO:0000313" key="3">
    <source>
        <dbReference type="Proteomes" id="UP001497382"/>
    </source>
</evidence>
<protein>
    <submittedName>
        <fullName evidence="2">Uncharacterized protein</fullName>
    </submittedName>
</protein>
<organism evidence="2 3">
    <name type="scientific">Larinioides sclopetarius</name>
    <dbReference type="NCBI Taxonomy" id="280406"/>
    <lineage>
        <taxon>Eukaryota</taxon>
        <taxon>Metazoa</taxon>
        <taxon>Ecdysozoa</taxon>
        <taxon>Arthropoda</taxon>
        <taxon>Chelicerata</taxon>
        <taxon>Arachnida</taxon>
        <taxon>Araneae</taxon>
        <taxon>Araneomorphae</taxon>
        <taxon>Entelegynae</taxon>
        <taxon>Araneoidea</taxon>
        <taxon>Araneidae</taxon>
        <taxon>Larinioides</taxon>
    </lineage>
</organism>
<gene>
    <name evidence="2" type="ORF">LARSCL_LOCUS12641</name>
</gene>
<keyword evidence="3" id="KW-1185">Reference proteome</keyword>
<feature type="compositionally biased region" description="Basic residues" evidence="1">
    <location>
        <begin position="86"/>
        <end position="95"/>
    </location>
</feature>
<dbReference type="EMBL" id="CAXIEN010000168">
    <property type="protein sequence ID" value="CAL1283497.1"/>
    <property type="molecule type" value="Genomic_DNA"/>
</dbReference>
<proteinExistence type="predicted"/>
<name>A0AAV2AHV0_9ARAC</name>
<evidence type="ECO:0000313" key="2">
    <source>
        <dbReference type="EMBL" id="CAL1283497.1"/>
    </source>
</evidence>
<reference evidence="2 3" key="1">
    <citation type="submission" date="2024-04" db="EMBL/GenBank/DDBJ databases">
        <authorList>
            <person name="Rising A."/>
            <person name="Reimegard J."/>
            <person name="Sonavane S."/>
            <person name="Akerstrom W."/>
            <person name="Nylinder S."/>
            <person name="Hedman E."/>
            <person name="Kallberg Y."/>
        </authorList>
    </citation>
    <scope>NUCLEOTIDE SEQUENCE [LARGE SCALE GENOMIC DNA]</scope>
</reference>
<feature type="region of interest" description="Disordered" evidence="1">
    <location>
        <begin position="76"/>
        <end position="101"/>
    </location>
</feature>